<keyword evidence="3" id="KW-0804">Transcription</keyword>
<dbReference type="PROSITE" id="PS51011">
    <property type="entry name" value="ARID"/>
    <property type="match status" value="1"/>
</dbReference>
<dbReference type="PANTHER" id="PTHR22970">
    <property type="entry name" value="AT-RICH INTERACTIVE DOMAIN-CONTAINING PROTEIN 2"/>
    <property type="match status" value="1"/>
</dbReference>
<dbReference type="AlphaFoldDB" id="A0A168MPD8"/>
<evidence type="ECO:0000256" key="1">
    <source>
        <dbReference type="ARBA" id="ARBA00022853"/>
    </source>
</evidence>
<dbReference type="SUPFAM" id="SSF46774">
    <property type="entry name" value="ARID-like"/>
    <property type="match status" value="1"/>
</dbReference>
<feature type="domain" description="ARID" evidence="5">
    <location>
        <begin position="3"/>
        <end position="109"/>
    </location>
</feature>
<dbReference type="Pfam" id="PF01388">
    <property type="entry name" value="ARID"/>
    <property type="match status" value="1"/>
</dbReference>
<dbReference type="Gene3D" id="1.10.150.60">
    <property type="entry name" value="ARID DNA-binding domain"/>
    <property type="match status" value="1"/>
</dbReference>
<evidence type="ECO:0000256" key="3">
    <source>
        <dbReference type="ARBA" id="ARBA00023163"/>
    </source>
</evidence>
<dbReference type="InterPro" id="IPR001606">
    <property type="entry name" value="ARID_dom"/>
</dbReference>
<dbReference type="STRING" id="4829.A0A168MPD8"/>
<evidence type="ECO:0000259" key="5">
    <source>
        <dbReference type="PROSITE" id="PS51011"/>
    </source>
</evidence>
<dbReference type="GO" id="GO:0006325">
    <property type="term" value="P:chromatin organization"/>
    <property type="evidence" value="ECO:0007669"/>
    <property type="project" value="UniProtKB-KW"/>
</dbReference>
<keyword evidence="2" id="KW-0805">Transcription regulation</keyword>
<proteinExistence type="predicted"/>
<keyword evidence="1" id="KW-0156">Chromatin regulator</keyword>
<evidence type="ECO:0000313" key="6">
    <source>
        <dbReference type="EMBL" id="SAL98928.1"/>
    </source>
</evidence>
<dbReference type="InterPro" id="IPR036431">
    <property type="entry name" value="ARID_dom_sf"/>
</dbReference>
<dbReference type="InterPro" id="IPR052406">
    <property type="entry name" value="Chromatin_Remodeling_Comp"/>
</dbReference>
<dbReference type="InterPro" id="IPR013087">
    <property type="entry name" value="Znf_C2H2_type"/>
</dbReference>
<dbReference type="OMA" id="QVFHIIR"/>
<protein>
    <recommendedName>
        <fullName evidence="5">ARID domain-containing protein</fullName>
    </recommendedName>
</protein>
<name>A0A168MPD8_ABSGL</name>
<dbReference type="InParanoid" id="A0A168MPD8"/>
<dbReference type="EMBL" id="LT552383">
    <property type="protein sequence ID" value="SAL98928.1"/>
    <property type="molecule type" value="Genomic_DNA"/>
</dbReference>
<evidence type="ECO:0000256" key="2">
    <source>
        <dbReference type="ARBA" id="ARBA00023015"/>
    </source>
</evidence>
<keyword evidence="7" id="KW-1185">Reference proteome</keyword>
<evidence type="ECO:0000313" key="7">
    <source>
        <dbReference type="Proteomes" id="UP000078561"/>
    </source>
</evidence>
<dbReference type="GO" id="GO:0016586">
    <property type="term" value="C:RSC-type complex"/>
    <property type="evidence" value="ECO:0007669"/>
    <property type="project" value="TreeGrafter"/>
</dbReference>
<keyword evidence="4" id="KW-0539">Nucleus</keyword>
<dbReference type="SUPFAM" id="SSF48371">
    <property type="entry name" value="ARM repeat"/>
    <property type="match status" value="1"/>
</dbReference>
<dbReference type="FunCoup" id="A0A168MPD8">
    <property type="interactions" value="5"/>
</dbReference>
<dbReference type="GO" id="GO:0003677">
    <property type="term" value="F:DNA binding"/>
    <property type="evidence" value="ECO:0007669"/>
    <property type="project" value="InterPro"/>
</dbReference>
<accession>A0A168MPD8</accession>
<dbReference type="SMART" id="SM01014">
    <property type="entry name" value="ARID"/>
    <property type="match status" value="1"/>
</dbReference>
<dbReference type="CDD" id="cd16100">
    <property type="entry name" value="ARID"/>
    <property type="match status" value="1"/>
</dbReference>
<dbReference type="OrthoDB" id="338531at2759"/>
<dbReference type="SMART" id="SM00355">
    <property type="entry name" value="ZnF_C2H2"/>
    <property type="match status" value="2"/>
</dbReference>
<dbReference type="PANTHER" id="PTHR22970:SF14">
    <property type="entry name" value="AT-RICH INTERACTIVE DOMAIN-CONTAINING PROTEIN 2"/>
    <property type="match status" value="1"/>
</dbReference>
<sequence>MEDPERQRFMAELQRFHDEKGTVLQPEQILGGKKLDLYMIYNSVIAAGGYEQLGWEQEMYWKRPWVPPQDDVKGRTMGSNTVVRPRDEARGTATAFVQRDGQPFRSSGNQGIFLGTPAHIDEEFRSRIILALNSSLPNEIDWVFNTLVRFSYSSENFNLDYMPDLIDHLLNVIDPYFQHHHHHHHQHTHLLSTKSDQTNYERALQVLHILRNFSFLDNNLRRLAHHARLRQTLMKGLITNDASSPSPTTELTRHCLDILENIAPQVILAAPDDPYLEAMTGFLLTSNDRALILGAIRSLTRVAVTEVNEPVLLRLPIDQRTALLHRLFQFLLVDDEELMAATLEYFYQYTGLRSARGFGADLVTMYPGKNLVGHLTGLLSYKSSVIGEANAPSSLMSSIHGINAAQLAASQQARQQQSIIPDLTDYANLDEPYRCLGWLKDKFMPGSANDTLLLKDVMEQYQDRFGSEKPFGLKEFSTVLMIAFQQTADVQKAAAGPAPLIDLVLRNIKYTPEKEPHVSVCHWRGCGQSLSTNDLVNHLATSHLAQPTTTTMSCAWKTCSHTVHSRAALLAHLRTHLTPPNTKRRMQPKFVIDSLLIDPAEVAGVPLTAALILRDLAPLHPAYFRPYESDLATLAIQRPKLAKYILAILSAL</sequence>
<dbReference type="InterPro" id="IPR016024">
    <property type="entry name" value="ARM-type_fold"/>
</dbReference>
<dbReference type="PROSITE" id="PS00028">
    <property type="entry name" value="ZINC_FINGER_C2H2_1"/>
    <property type="match status" value="1"/>
</dbReference>
<dbReference type="Gene3D" id="3.30.160.60">
    <property type="entry name" value="Classic Zinc Finger"/>
    <property type="match status" value="1"/>
</dbReference>
<gene>
    <name evidence="6" type="primary">ABSGL_04499.1 scaffold 5475</name>
</gene>
<dbReference type="Proteomes" id="UP000078561">
    <property type="component" value="Unassembled WGS sequence"/>
</dbReference>
<organism evidence="6">
    <name type="scientific">Absidia glauca</name>
    <name type="common">Pin mould</name>
    <dbReference type="NCBI Taxonomy" id="4829"/>
    <lineage>
        <taxon>Eukaryota</taxon>
        <taxon>Fungi</taxon>
        <taxon>Fungi incertae sedis</taxon>
        <taxon>Mucoromycota</taxon>
        <taxon>Mucoromycotina</taxon>
        <taxon>Mucoromycetes</taxon>
        <taxon>Mucorales</taxon>
        <taxon>Cunninghamellaceae</taxon>
        <taxon>Absidia</taxon>
    </lineage>
</organism>
<reference evidence="6" key="1">
    <citation type="submission" date="2016-04" db="EMBL/GenBank/DDBJ databases">
        <authorList>
            <person name="Evans L.H."/>
            <person name="Alamgir A."/>
            <person name="Owens N."/>
            <person name="Weber N.D."/>
            <person name="Virtaneva K."/>
            <person name="Barbian K."/>
            <person name="Babar A."/>
            <person name="Rosenke K."/>
        </authorList>
    </citation>
    <scope>NUCLEOTIDE SEQUENCE [LARGE SCALE GENOMIC DNA]</scope>
    <source>
        <strain evidence="6">CBS 101.48</strain>
    </source>
</reference>
<evidence type="ECO:0000256" key="4">
    <source>
        <dbReference type="ARBA" id="ARBA00023242"/>
    </source>
</evidence>